<proteinExistence type="inferred from homology"/>
<dbReference type="PRINTS" id="PR00081">
    <property type="entry name" value="GDHRDH"/>
</dbReference>
<dbReference type="SUPFAM" id="SSF51735">
    <property type="entry name" value="NAD(P)-binding Rossmann-fold domains"/>
    <property type="match status" value="1"/>
</dbReference>
<dbReference type="PANTHER" id="PTHR43544:SF12">
    <property type="entry name" value="NAD(P)-BINDING ROSSMANN-FOLD SUPERFAMILY PROTEIN"/>
    <property type="match status" value="1"/>
</dbReference>
<dbReference type="PANTHER" id="PTHR43544">
    <property type="entry name" value="SHORT-CHAIN DEHYDROGENASE/REDUCTASE"/>
    <property type="match status" value="1"/>
</dbReference>
<accession>A0A210QL98</accession>
<dbReference type="AlphaFoldDB" id="A0A210QL98"/>
<dbReference type="GO" id="GO:0005737">
    <property type="term" value="C:cytoplasm"/>
    <property type="evidence" value="ECO:0007669"/>
    <property type="project" value="TreeGrafter"/>
</dbReference>
<keyword evidence="3" id="KW-1185">Reference proteome</keyword>
<dbReference type="Proteomes" id="UP000242188">
    <property type="component" value="Unassembled WGS sequence"/>
</dbReference>
<evidence type="ECO:0000256" key="1">
    <source>
        <dbReference type="RuleBase" id="RU000363"/>
    </source>
</evidence>
<organism evidence="2 3">
    <name type="scientific">Mizuhopecten yessoensis</name>
    <name type="common">Japanese scallop</name>
    <name type="synonym">Patinopecten yessoensis</name>
    <dbReference type="NCBI Taxonomy" id="6573"/>
    <lineage>
        <taxon>Eukaryota</taxon>
        <taxon>Metazoa</taxon>
        <taxon>Spiralia</taxon>
        <taxon>Lophotrochozoa</taxon>
        <taxon>Mollusca</taxon>
        <taxon>Bivalvia</taxon>
        <taxon>Autobranchia</taxon>
        <taxon>Pteriomorphia</taxon>
        <taxon>Pectinida</taxon>
        <taxon>Pectinoidea</taxon>
        <taxon>Pectinidae</taxon>
        <taxon>Mizuhopecten</taxon>
    </lineage>
</organism>
<gene>
    <name evidence="2" type="ORF">KP79_PYT17522</name>
</gene>
<dbReference type="InterPro" id="IPR051468">
    <property type="entry name" value="Fungal_SecMetab_SDRs"/>
</dbReference>
<protein>
    <submittedName>
        <fullName evidence="2">Oxidoreductase</fullName>
    </submittedName>
</protein>
<dbReference type="InterPro" id="IPR002347">
    <property type="entry name" value="SDR_fam"/>
</dbReference>
<dbReference type="OrthoDB" id="5296at2759"/>
<dbReference type="Gene3D" id="3.40.50.720">
    <property type="entry name" value="NAD(P)-binding Rossmann-like Domain"/>
    <property type="match status" value="1"/>
</dbReference>
<dbReference type="GO" id="GO:0016491">
    <property type="term" value="F:oxidoreductase activity"/>
    <property type="evidence" value="ECO:0007669"/>
    <property type="project" value="TreeGrafter"/>
</dbReference>
<name>A0A210QL98_MIZYE</name>
<sequence>MAPVVSLVQGASRGIGLQFCKTILQRHPSSVVIATCRQPNNSSGLQELKAQNPDRLDLCVLDVTKDEQIENVAKFTKEKYGMLDLLINNAGMLHTSGKGETSLRDVSRKGLLETFDANTVGPLLMAKSFGPLLKSGTGYFGMKSADSKKQHASILVNMSAKVGSITDNQLGGWYSYRLSKAALNMCSKNLSLELGRGSKPVLCVSLHPGTVDTDLSRPYHKNVPKLFTTEYSVDCLLDVVESLTISDTGKFFLYDRTVFPF</sequence>
<evidence type="ECO:0000313" key="2">
    <source>
        <dbReference type="EMBL" id="OWF49495.1"/>
    </source>
</evidence>
<comment type="caution">
    <text evidence="2">The sequence shown here is derived from an EMBL/GenBank/DDBJ whole genome shotgun (WGS) entry which is preliminary data.</text>
</comment>
<dbReference type="InterPro" id="IPR036291">
    <property type="entry name" value="NAD(P)-bd_dom_sf"/>
</dbReference>
<dbReference type="PRINTS" id="PR00080">
    <property type="entry name" value="SDRFAMILY"/>
</dbReference>
<dbReference type="Pfam" id="PF00106">
    <property type="entry name" value="adh_short"/>
    <property type="match status" value="1"/>
</dbReference>
<comment type="similarity">
    <text evidence="1">Belongs to the short-chain dehydrogenases/reductases (SDR) family.</text>
</comment>
<dbReference type="CDD" id="cd05325">
    <property type="entry name" value="carb_red_sniffer_like_SDR_c"/>
    <property type="match status" value="1"/>
</dbReference>
<reference evidence="2 3" key="1">
    <citation type="journal article" date="2017" name="Nat. Ecol. Evol.">
        <title>Scallop genome provides insights into evolution of bilaterian karyotype and development.</title>
        <authorList>
            <person name="Wang S."/>
            <person name="Zhang J."/>
            <person name="Jiao W."/>
            <person name="Li J."/>
            <person name="Xun X."/>
            <person name="Sun Y."/>
            <person name="Guo X."/>
            <person name="Huan P."/>
            <person name="Dong B."/>
            <person name="Zhang L."/>
            <person name="Hu X."/>
            <person name="Sun X."/>
            <person name="Wang J."/>
            <person name="Zhao C."/>
            <person name="Wang Y."/>
            <person name="Wang D."/>
            <person name="Huang X."/>
            <person name="Wang R."/>
            <person name="Lv J."/>
            <person name="Li Y."/>
            <person name="Zhang Z."/>
            <person name="Liu B."/>
            <person name="Lu W."/>
            <person name="Hui Y."/>
            <person name="Liang J."/>
            <person name="Zhou Z."/>
            <person name="Hou R."/>
            <person name="Li X."/>
            <person name="Liu Y."/>
            <person name="Li H."/>
            <person name="Ning X."/>
            <person name="Lin Y."/>
            <person name="Zhao L."/>
            <person name="Xing Q."/>
            <person name="Dou J."/>
            <person name="Li Y."/>
            <person name="Mao J."/>
            <person name="Guo H."/>
            <person name="Dou H."/>
            <person name="Li T."/>
            <person name="Mu C."/>
            <person name="Jiang W."/>
            <person name="Fu Q."/>
            <person name="Fu X."/>
            <person name="Miao Y."/>
            <person name="Liu J."/>
            <person name="Yu Q."/>
            <person name="Li R."/>
            <person name="Liao H."/>
            <person name="Li X."/>
            <person name="Kong Y."/>
            <person name="Jiang Z."/>
            <person name="Chourrout D."/>
            <person name="Li R."/>
            <person name="Bao Z."/>
        </authorList>
    </citation>
    <scope>NUCLEOTIDE SEQUENCE [LARGE SCALE GENOMIC DNA]</scope>
    <source>
        <strain evidence="2 3">PY_sf001</strain>
    </source>
</reference>
<dbReference type="EMBL" id="NEDP02003088">
    <property type="protein sequence ID" value="OWF49495.1"/>
    <property type="molecule type" value="Genomic_DNA"/>
</dbReference>
<evidence type="ECO:0000313" key="3">
    <source>
        <dbReference type="Proteomes" id="UP000242188"/>
    </source>
</evidence>